<dbReference type="PROSITE" id="PS00028">
    <property type="entry name" value="ZINC_FINGER_C2H2_1"/>
    <property type="match status" value="1"/>
</dbReference>
<dbReference type="InterPro" id="IPR013087">
    <property type="entry name" value="Znf_C2H2_type"/>
</dbReference>
<dbReference type="VEuPathDB" id="FungiDB:F9C07_2211324"/>
<gene>
    <name evidence="3" type="ORF">F9C07_2211324</name>
</gene>
<keyword evidence="4" id="KW-1185">Reference proteome</keyword>
<dbReference type="Gene3D" id="3.30.160.60">
    <property type="entry name" value="Classic Zinc Finger"/>
    <property type="match status" value="1"/>
</dbReference>
<keyword evidence="1" id="KW-0862">Zinc</keyword>
<evidence type="ECO:0000313" key="3">
    <source>
        <dbReference type="EMBL" id="QRD85785.1"/>
    </source>
</evidence>
<feature type="domain" description="C2H2-type" evidence="2">
    <location>
        <begin position="48"/>
        <end position="77"/>
    </location>
</feature>
<dbReference type="InterPro" id="IPR036236">
    <property type="entry name" value="Znf_C2H2_sf"/>
</dbReference>
<dbReference type="PROSITE" id="PS50157">
    <property type="entry name" value="ZINC_FINGER_C2H2_2"/>
    <property type="match status" value="1"/>
</dbReference>
<name>A0A7U2ML73_ASPFN</name>
<sequence length="131" mass="15405">MAMQTAGQESETWSRVSVFWPYTLRMWDGTGQFDTRNVELPLEKHMLYKCETCGASFEDQAAWEKHMDDKVHQPECETYRRTFGIWRACDQYIDNTDHWAPRFDCQTSSREFSQSTANQHMAAIGYWADVS</sequence>
<protein>
    <recommendedName>
        <fullName evidence="2">C2H2-type domain-containing protein</fullName>
    </recommendedName>
</protein>
<proteinExistence type="predicted"/>
<keyword evidence="1" id="KW-0863">Zinc-finger</keyword>
<dbReference type="SUPFAM" id="SSF57667">
    <property type="entry name" value="beta-beta-alpha zinc fingers"/>
    <property type="match status" value="1"/>
</dbReference>
<evidence type="ECO:0000256" key="1">
    <source>
        <dbReference type="PROSITE-ProRule" id="PRU00042"/>
    </source>
</evidence>
<dbReference type="GO" id="GO:0008270">
    <property type="term" value="F:zinc ion binding"/>
    <property type="evidence" value="ECO:0007669"/>
    <property type="project" value="UniProtKB-KW"/>
</dbReference>
<organism evidence="3 4">
    <name type="scientific">Aspergillus flavus (strain ATCC 200026 / FGSC A1120 / IAM 13836 / NRRL 3357 / JCM 12722 / SRRC 167)</name>
    <dbReference type="NCBI Taxonomy" id="332952"/>
    <lineage>
        <taxon>Eukaryota</taxon>
        <taxon>Fungi</taxon>
        <taxon>Dikarya</taxon>
        <taxon>Ascomycota</taxon>
        <taxon>Pezizomycotina</taxon>
        <taxon>Eurotiomycetes</taxon>
        <taxon>Eurotiomycetidae</taxon>
        <taxon>Eurotiales</taxon>
        <taxon>Aspergillaceae</taxon>
        <taxon>Aspergillus</taxon>
        <taxon>Aspergillus subgen. Circumdati</taxon>
    </lineage>
</organism>
<dbReference type="VEuPathDB" id="FungiDB:AFLA_007004"/>
<accession>A0A7U2ML73</accession>
<dbReference type="AlphaFoldDB" id="A0A7U2ML73"/>
<dbReference type="Proteomes" id="UP000596276">
    <property type="component" value="Chromosome 3"/>
</dbReference>
<keyword evidence="1" id="KW-0479">Metal-binding</keyword>
<evidence type="ECO:0000259" key="2">
    <source>
        <dbReference type="PROSITE" id="PS50157"/>
    </source>
</evidence>
<dbReference type="EMBL" id="CP044620">
    <property type="protein sequence ID" value="QRD85785.1"/>
    <property type="molecule type" value="Genomic_DNA"/>
</dbReference>
<reference evidence="4" key="1">
    <citation type="journal article" date="2021" name="G3 (Bethesda)">
        <title>Chromosome assembled and annotated genome sequence of Aspergillus flavus NRRL 3357.</title>
        <authorList>
            <person name="Skerker J.M."/>
            <person name="Pianalto K.M."/>
            <person name="Mondo S.J."/>
            <person name="Yang K."/>
            <person name="Arkin A.P."/>
            <person name="Keller N.P."/>
            <person name="Grigoriev I.V."/>
            <person name="Louise Glass N.L."/>
        </authorList>
    </citation>
    <scope>NUCLEOTIDE SEQUENCE [LARGE SCALE GENOMIC DNA]</scope>
    <source>
        <strain evidence="4">ATCC 200026 / FGSC A1120 / IAM 13836 / NRRL 3357 / JCM 12722 / SRRC 167</strain>
    </source>
</reference>
<evidence type="ECO:0000313" key="4">
    <source>
        <dbReference type="Proteomes" id="UP000596276"/>
    </source>
</evidence>